<dbReference type="OrthoDB" id="1109088at2"/>
<evidence type="ECO:0000313" key="3">
    <source>
        <dbReference type="Proteomes" id="UP000218831"/>
    </source>
</evidence>
<feature type="coiled-coil region" evidence="1">
    <location>
        <begin position="214"/>
        <end position="278"/>
    </location>
</feature>
<dbReference type="AlphaFoldDB" id="A0A2A2G7J9"/>
<keyword evidence="1" id="KW-0175">Coiled coil</keyword>
<name>A0A2A2G7J9_9BACT</name>
<organism evidence="2 3">
    <name type="scientific">Fodinibius salipaludis</name>
    <dbReference type="NCBI Taxonomy" id="2032627"/>
    <lineage>
        <taxon>Bacteria</taxon>
        <taxon>Pseudomonadati</taxon>
        <taxon>Balneolota</taxon>
        <taxon>Balneolia</taxon>
        <taxon>Balneolales</taxon>
        <taxon>Balneolaceae</taxon>
        <taxon>Fodinibius</taxon>
    </lineage>
</organism>
<dbReference type="SUPFAM" id="SSF52540">
    <property type="entry name" value="P-loop containing nucleoside triphosphate hydrolases"/>
    <property type="match status" value="1"/>
</dbReference>
<accession>A0A2A2G7J9</accession>
<comment type="caution">
    <text evidence="2">The sequence shown here is derived from an EMBL/GenBank/DDBJ whole genome shotgun (WGS) entry which is preliminary data.</text>
</comment>
<dbReference type="EMBL" id="NSKE01000007">
    <property type="protein sequence ID" value="PAU93591.1"/>
    <property type="molecule type" value="Genomic_DNA"/>
</dbReference>
<keyword evidence="3" id="KW-1185">Reference proteome</keyword>
<dbReference type="InterPro" id="IPR027417">
    <property type="entry name" value="P-loop_NTPase"/>
</dbReference>
<evidence type="ECO:0000256" key="1">
    <source>
        <dbReference type="SAM" id="Coils"/>
    </source>
</evidence>
<evidence type="ECO:0000313" key="2">
    <source>
        <dbReference type="EMBL" id="PAU93591.1"/>
    </source>
</evidence>
<dbReference type="Gene3D" id="3.40.50.300">
    <property type="entry name" value="P-loop containing nucleotide triphosphate hydrolases"/>
    <property type="match status" value="1"/>
</dbReference>
<sequence length="980" mass="115663">MNRQEFRKKLQKCITEDLEAILTEHIEAHFDRLEQLLRYFSAVERKYDTEDIIKLGFPGILKNIEDTLSKKERESILGIYLSAVDRIGEKFPDDEVWKQEEERFVVQHKDPIWIAIAKRSKSTARDIAKFGYKTTQAFKSIFGADRKVYPGWEQKIPLRQAVRYYLLDDKSVLEWGHHLQRVQLNLITDIEDLLVREEDEQKELDLTVFVSDQKKKLEEKKADLLDNVEETLSSKQSQIAEDIEKVGTLEWRADFFDEKRLQTTEEKLENQFRTYQEQWQFVQRLFFERTKDVVQFLKLQSEIGEEIAKFNRAFEDTFRKSLKAPLQEFSTDIKEATEKVGRGATLGELQTLHETFETFVDERLIQPIQKLLDKRILAQKTDHLFEDLLLKVGQSPQEAQLVFDAELDENPPSVNQQEVEWRQLVIRALRELFMNPLQPANQQYEEFLSQNLEEIIEVKNIIAVNFDSALKARDEDVTEKEDPTKVVGEALKRILKKVQELNDRADEKWQQIDNSISEGREKFFSSLLALLHEGDSKQLQLLNAKYRMKEKKKDWQTVLDSRWARVADWLMLWSRFVWKKLKTYGTDLKVFLGFKEKKIQESKRIDIATYLSETDQKMNELPYIYRRLFDFQSLADKRFFEPAQESTVTFKRAYEQWQNKLPTNFAVVGEKGSGKSSFLSLIVESELEEKEVETVEFTRTIWEEDQLVSKIATEFEVESPQSIEELVTAINGSDQRRVVVLESIQNCFVRNINGFKAIEKLSYLISETRNNIFWMVSCSRYAWSFLDKVLQISEYFSHISKSDSLDAEQVKQVILNRHQASGYSLYFEPDGQTQQSRTYRKLKDQEEEAQEYLKKEYFEKLTKLAEGNVSIAMIFWIRSIRDFDEIYFYIRPLEITSVEMIEDLKPPVLFALAAFVLHDTLSDEELAMVMNITREESRLLLNRLRSRGILIEKNESFTINHLMYRQIVRVLKERNIIHLG</sequence>
<dbReference type="RefSeq" id="WP_095606782.1">
    <property type="nucleotide sequence ID" value="NZ_NSKE01000007.1"/>
</dbReference>
<gene>
    <name evidence="2" type="ORF">CK503_10570</name>
</gene>
<protein>
    <submittedName>
        <fullName evidence="2">Uncharacterized protein</fullName>
    </submittedName>
</protein>
<proteinExistence type="predicted"/>
<dbReference type="Proteomes" id="UP000218831">
    <property type="component" value="Unassembled WGS sequence"/>
</dbReference>
<reference evidence="2 3" key="1">
    <citation type="submission" date="2017-08" db="EMBL/GenBank/DDBJ databases">
        <title>Aliifodinibius alkalisoli sp. nov., isolated from saline alkaline soil.</title>
        <authorList>
            <person name="Liu D."/>
            <person name="Zhang G."/>
        </authorList>
    </citation>
    <scope>NUCLEOTIDE SEQUENCE [LARGE SCALE GENOMIC DNA]</scope>
    <source>
        <strain evidence="2 3">WN023</strain>
    </source>
</reference>